<proteinExistence type="predicted"/>
<protein>
    <submittedName>
        <fullName evidence="1">PIG-L family deacetylase</fullName>
    </submittedName>
</protein>
<dbReference type="InterPro" id="IPR024078">
    <property type="entry name" value="LmbE-like_dom_sf"/>
</dbReference>
<reference evidence="1" key="2">
    <citation type="journal article" date="2024" name="Antonie Van Leeuwenhoek">
        <title>Roseihalotalea indica gen. nov., sp. nov., a halophilic Bacteroidetes from mesopelagic Southwest Indian Ocean with higher carbohydrate metabolic potential.</title>
        <authorList>
            <person name="Chen B."/>
            <person name="Zhang M."/>
            <person name="Lin D."/>
            <person name="Ye J."/>
            <person name="Tang K."/>
        </authorList>
    </citation>
    <scope>NUCLEOTIDE SEQUENCE</scope>
    <source>
        <strain evidence="1">TK19036</strain>
    </source>
</reference>
<organism evidence="1">
    <name type="scientific">Roseihalotalea indica</name>
    <dbReference type="NCBI Taxonomy" id="2867963"/>
    <lineage>
        <taxon>Bacteria</taxon>
        <taxon>Pseudomonadati</taxon>
        <taxon>Bacteroidota</taxon>
        <taxon>Cytophagia</taxon>
        <taxon>Cytophagales</taxon>
        <taxon>Catalimonadaceae</taxon>
        <taxon>Roseihalotalea</taxon>
    </lineage>
</organism>
<sequence>MFAQQKSTQRSVNESLLYPSAQVYDWGTTLVVSPHPNHEVLGCGGAMALLRQMGFRVHVLFIGDGSRSSLLESVSDEPNINKEDPTEVYELIEKVGISNDAAVFLNLTQNLVPQRDQPGFEEAVRLCLNELEHFQPDTILIPFLGQGDRDVQASWQIVRAAARQCCYPLRIVEYRLWSWNSPIVTDLSTETRHKSWRLDIKEVVDLKISALDSQHQHRLNLPFKDHDHEMLIHLANPWEVYLEYNSEDLN</sequence>
<dbReference type="Pfam" id="PF02585">
    <property type="entry name" value="PIG-L"/>
    <property type="match status" value="1"/>
</dbReference>
<evidence type="ECO:0000313" key="1">
    <source>
        <dbReference type="EMBL" id="WKN36397.1"/>
    </source>
</evidence>
<name>A0AA49GKB1_9BACT</name>
<dbReference type="AlphaFoldDB" id="A0AA49GKB1"/>
<accession>A0AA49GKB1</accession>
<gene>
    <name evidence="1" type="ORF">K4G66_28970</name>
</gene>
<reference evidence="1" key="1">
    <citation type="journal article" date="2023" name="Comput. Struct. Biotechnol. J.">
        <title>Discovery of a novel marine Bacteroidetes with a rich repertoire of carbohydrate-active enzymes.</title>
        <authorList>
            <person name="Chen B."/>
            <person name="Liu G."/>
            <person name="Chen Q."/>
            <person name="Wang H."/>
            <person name="Liu L."/>
            <person name="Tang K."/>
        </authorList>
    </citation>
    <scope>NUCLEOTIDE SEQUENCE</scope>
    <source>
        <strain evidence="1">TK19036</strain>
    </source>
</reference>
<dbReference type="SUPFAM" id="SSF102588">
    <property type="entry name" value="LmbE-like"/>
    <property type="match status" value="1"/>
</dbReference>
<dbReference type="EMBL" id="CP120682">
    <property type="protein sequence ID" value="WKN36397.1"/>
    <property type="molecule type" value="Genomic_DNA"/>
</dbReference>
<dbReference type="InterPro" id="IPR003737">
    <property type="entry name" value="GlcNAc_PI_deacetylase-related"/>
</dbReference>
<dbReference type="Gene3D" id="3.40.50.10320">
    <property type="entry name" value="LmbE-like"/>
    <property type="match status" value="1"/>
</dbReference>